<organism evidence="4 5">
    <name type="scientific">Vicugna pacos</name>
    <name type="common">Alpaca</name>
    <name type="synonym">Lama pacos</name>
    <dbReference type="NCBI Taxonomy" id="30538"/>
    <lineage>
        <taxon>Eukaryota</taxon>
        <taxon>Metazoa</taxon>
        <taxon>Chordata</taxon>
        <taxon>Craniata</taxon>
        <taxon>Vertebrata</taxon>
        <taxon>Euteleostomi</taxon>
        <taxon>Mammalia</taxon>
        <taxon>Eutheria</taxon>
        <taxon>Laurasiatheria</taxon>
        <taxon>Artiodactyla</taxon>
        <taxon>Tylopoda</taxon>
        <taxon>Camelidae</taxon>
        <taxon>Vicugna</taxon>
    </lineage>
</organism>
<feature type="compositionally biased region" description="Basic and acidic residues" evidence="2">
    <location>
        <begin position="181"/>
        <end position="190"/>
    </location>
</feature>
<feature type="region of interest" description="Disordered" evidence="2">
    <location>
        <begin position="1"/>
        <end position="217"/>
    </location>
</feature>
<feature type="compositionally biased region" description="Polar residues" evidence="2">
    <location>
        <begin position="318"/>
        <end position="330"/>
    </location>
</feature>
<dbReference type="InterPro" id="IPR001810">
    <property type="entry name" value="F-box_dom"/>
</dbReference>
<gene>
    <name evidence="5" type="primary">LOC102538905</name>
</gene>
<dbReference type="PROSITE" id="PS50181">
    <property type="entry name" value="FBOX"/>
    <property type="match status" value="1"/>
</dbReference>
<feature type="compositionally biased region" description="Basic and acidic residues" evidence="2">
    <location>
        <begin position="307"/>
        <end position="317"/>
    </location>
</feature>
<sequence>MEGEDRGDQPRGPEHRRKRHRNPSEMARSHHRSRSPERGEDRRQRHRVSPAYSSRPGSSGYGQSPPWSTHPHLMTGDRHRRPAEAGAAHRRPGEGPSDAPHARRGLSQDHRLGAPHGSGAGSQSRGHQPHHGDKRPVGAKGHETSSALISKKSSLDFSRQKGPRPPLSLGHTKENPPSSGVKKEKEREGHGIQFSPPFRRPSHHLKKRKHEDSVNTKWDRNKRSLDCLDAVERSGGVLPKVNDKISNNRKIQTGKMRPPVLNGKPVGGSLSEDTDNEFKPPTMSLESHLNHDQPREKKIRKTSATALEEKGLKKNDSSENLDSVQELSKVNKNKSGKLLPPGNDWAKLKKVPPDALPVWPDLPLPRVQAKYSPLPASELMSSFRPKQKALPSPQEEEEAGFTGCRMNSKMQVYSGSKCAYLPKMMTLRQQCIWILKNNINSIFKVGGVPYSVLEPILKSCAPDQLYRIEKYNHALVKETDKLWKIHCHQNFRKERPKEHESWREMYLRLQDAREQRLRALAVNIQSAHASKPKGRQAQMILFNSVARPPADVQRRQKFEIGGAAVPEKVKIKPAPYPTGGSHAPSNNYSLDLIHEKPAYACPSTTSTHLMRVVSSRKPAKKIAPMMAKAIKDFKNRFSR</sequence>
<dbReference type="Proteomes" id="UP001652581">
    <property type="component" value="Chromosome 30"/>
</dbReference>
<proteinExistence type="predicted"/>
<dbReference type="Pfam" id="PF06881">
    <property type="entry name" value="Elongin_A"/>
    <property type="match status" value="1"/>
</dbReference>
<accession>A0ABM5CIC1</accession>
<dbReference type="Gene3D" id="6.10.250.3180">
    <property type="match status" value="1"/>
</dbReference>
<evidence type="ECO:0000259" key="3">
    <source>
        <dbReference type="PROSITE" id="PS50181"/>
    </source>
</evidence>
<dbReference type="InterPro" id="IPR051870">
    <property type="entry name" value="Elongin-A_domain"/>
</dbReference>
<dbReference type="GeneID" id="102538905"/>
<evidence type="ECO:0000313" key="5">
    <source>
        <dbReference type="RefSeq" id="XP_072808404.1"/>
    </source>
</evidence>
<reference evidence="5" key="1">
    <citation type="submission" date="2025-08" db="UniProtKB">
        <authorList>
            <consortium name="RefSeq"/>
        </authorList>
    </citation>
    <scope>IDENTIFICATION</scope>
</reference>
<feature type="compositionally biased region" description="Basic and acidic residues" evidence="2">
    <location>
        <begin position="34"/>
        <end position="43"/>
    </location>
</feature>
<feature type="compositionally biased region" description="Basic residues" evidence="2">
    <location>
        <begin position="200"/>
        <end position="209"/>
    </location>
</feature>
<dbReference type="PANTHER" id="PTHR15141:SF75">
    <property type="entry name" value="ELONGIN-A"/>
    <property type="match status" value="1"/>
</dbReference>
<evidence type="ECO:0000313" key="4">
    <source>
        <dbReference type="Proteomes" id="UP001652581"/>
    </source>
</evidence>
<dbReference type="PANTHER" id="PTHR15141">
    <property type="entry name" value="TRANSCRIPTION ELONGATION FACTOR B POLYPEPTIDE 3"/>
    <property type="match status" value="1"/>
</dbReference>
<feature type="compositionally biased region" description="Polar residues" evidence="2">
    <location>
        <begin position="51"/>
        <end position="67"/>
    </location>
</feature>
<keyword evidence="4" id="KW-1185">Reference proteome</keyword>
<dbReference type="InterPro" id="IPR010684">
    <property type="entry name" value="RNA_pol_II_trans_fac_SIII_A"/>
</dbReference>
<evidence type="ECO:0000256" key="2">
    <source>
        <dbReference type="SAM" id="MobiDB-lite"/>
    </source>
</evidence>
<feature type="region of interest" description="Disordered" evidence="2">
    <location>
        <begin position="238"/>
        <end position="345"/>
    </location>
</feature>
<evidence type="ECO:0000256" key="1">
    <source>
        <dbReference type="ARBA" id="ARBA00021346"/>
    </source>
</evidence>
<name>A0ABM5CIC1_VICPA</name>
<dbReference type="RefSeq" id="XP_072808404.1">
    <property type="nucleotide sequence ID" value="XM_072952303.1"/>
</dbReference>
<feature type="compositionally biased region" description="Basic and acidic residues" evidence="2">
    <location>
        <begin position="130"/>
        <end position="143"/>
    </location>
</feature>
<feature type="compositionally biased region" description="Polar residues" evidence="2">
    <location>
        <begin position="144"/>
        <end position="157"/>
    </location>
</feature>
<feature type="compositionally biased region" description="Basic and acidic residues" evidence="2">
    <location>
        <begin position="1"/>
        <end position="13"/>
    </location>
</feature>
<protein>
    <recommendedName>
        <fullName evidence="1">Elongin-A</fullName>
    </recommendedName>
</protein>
<feature type="domain" description="F-box" evidence="3">
    <location>
        <begin position="442"/>
        <end position="486"/>
    </location>
</feature>